<dbReference type="PANTHER" id="PTHR30349">
    <property type="entry name" value="PHAGE INTEGRASE-RELATED"/>
    <property type="match status" value="1"/>
</dbReference>
<protein>
    <submittedName>
        <fullName evidence="4">Site-specific integrase</fullName>
    </submittedName>
</protein>
<sequence>MATVSKRDNGWMCQVRKKGFPARSKKFDTKTEALEWGRIVEAEMDRGLFVSTDEADRTTVADLLDRYTRDVSPTKRSGGSDKGRAEKLKKQLGAYKLTALTSSHLVGYRDARLKEVSPQTVIHELNLLNRALTLATREWGIVLPSGIPKVIKPRKPQGRDRRLHPDEIQAIIDATESPDLRDFIRLAVATGMRRGELASLRWENIDLDRRTAHLPLTKTDTPRTVPLSSVATAVLQARKDARYTVPFALTANALTRAFCRAVQRARGLYESTCRVLERPVDPQWLVGIRLHDLRHEATSRFFELGLQTVEVASITGHKTLAMLKRYTHLKAEDLAKKLG</sequence>
<dbReference type="AlphaFoldDB" id="A0A7U4P4S3"/>
<dbReference type="RefSeq" id="WP_006026408.1">
    <property type="nucleotide sequence ID" value="NZ_CP013380.1"/>
</dbReference>
<evidence type="ECO:0000256" key="1">
    <source>
        <dbReference type="ARBA" id="ARBA00022908"/>
    </source>
</evidence>
<dbReference type="PROSITE" id="PS51898">
    <property type="entry name" value="TYR_RECOMBINASE"/>
    <property type="match status" value="1"/>
</dbReference>
<dbReference type="InterPro" id="IPR002104">
    <property type="entry name" value="Integrase_catalytic"/>
</dbReference>
<keyword evidence="1" id="KW-0229">DNA integration</keyword>
<proteinExistence type="predicted"/>
<dbReference type="InterPro" id="IPR013762">
    <property type="entry name" value="Integrase-like_cat_sf"/>
</dbReference>
<dbReference type="Gene3D" id="1.10.150.130">
    <property type="match status" value="1"/>
</dbReference>
<dbReference type="GO" id="GO:0003677">
    <property type="term" value="F:DNA binding"/>
    <property type="evidence" value="ECO:0007669"/>
    <property type="project" value="UniProtKB-KW"/>
</dbReference>
<reference evidence="4 5" key="1">
    <citation type="submission" date="2020-12" db="EMBL/GenBank/DDBJ databases">
        <title>FDA dAtabase for Regulatory Grade micrObial Sequences (FDA-ARGOS): Supporting development and validation of Infectious Disease Dx tests.</title>
        <authorList>
            <person name="Nelson B."/>
            <person name="Plummer A."/>
            <person name="Tallon L."/>
            <person name="Sadzewicz L."/>
            <person name="Zhao X."/>
            <person name="Boylan J."/>
            <person name="Ott S."/>
            <person name="Bowen H."/>
            <person name="Vavikolanu K."/>
            <person name="Mehta A."/>
            <person name="Aluvathingal J."/>
            <person name="Nadendla S."/>
            <person name="Myers T."/>
            <person name="Yan Y."/>
            <person name="Sichtig H."/>
        </authorList>
    </citation>
    <scope>NUCLEOTIDE SEQUENCE [LARGE SCALE GENOMIC DNA]</scope>
    <source>
        <strain evidence="4 5">FDAARGOS_899</strain>
    </source>
</reference>
<name>A0A7U4P4S3_9BURK</name>
<keyword evidence="3" id="KW-0233">DNA recombination</keyword>
<dbReference type="GO" id="GO:0006310">
    <property type="term" value="P:DNA recombination"/>
    <property type="evidence" value="ECO:0007669"/>
    <property type="project" value="UniProtKB-KW"/>
</dbReference>
<dbReference type="Proteomes" id="UP000594943">
    <property type="component" value="Chromosome 1"/>
</dbReference>
<evidence type="ECO:0000313" key="5">
    <source>
        <dbReference type="Proteomes" id="UP000594943"/>
    </source>
</evidence>
<dbReference type="GO" id="GO:0015074">
    <property type="term" value="P:DNA integration"/>
    <property type="evidence" value="ECO:0007669"/>
    <property type="project" value="UniProtKB-KW"/>
</dbReference>
<dbReference type="EMBL" id="CP065686">
    <property type="protein sequence ID" value="QPS45150.1"/>
    <property type="molecule type" value="Genomic_DNA"/>
</dbReference>
<dbReference type="InterPro" id="IPR011010">
    <property type="entry name" value="DNA_brk_join_enz"/>
</dbReference>
<dbReference type="CDD" id="cd00796">
    <property type="entry name" value="INT_Rci_Hp1_C"/>
    <property type="match status" value="1"/>
</dbReference>
<accession>A0A7U4P4S3</accession>
<dbReference type="InterPro" id="IPR010998">
    <property type="entry name" value="Integrase_recombinase_N"/>
</dbReference>
<dbReference type="KEGG" id="bhg:I6G56_08890"/>
<evidence type="ECO:0000256" key="3">
    <source>
        <dbReference type="ARBA" id="ARBA00023172"/>
    </source>
</evidence>
<organism evidence="4 5">
    <name type="scientific">Burkholderia humptydooensis</name>
    <dbReference type="NCBI Taxonomy" id="430531"/>
    <lineage>
        <taxon>Bacteria</taxon>
        <taxon>Pseudomonadati</taxon>
        <taxon>Pseudomonadota</taxon>
        <taxon>Betaproteobacteria</taxon>
        <taxon>Burkholderiales</taxon>
        <taxon>Burkholderiaceae</taxon>
        <taxon>Burkholderia</taxon>
        <taxon>pseudomallei group</taxon>
    </lineage>
</organism>
<accession>A0A7T2U3V5</accession>
<dbReference type="PANTHER" id="PTHR30349:SF94">
    <property type="entry name" value="INTEGRASE_RECOMBINASE HI_1414-RELATED"/>
    <property type="match status" value="1"/>
</dbReference>
<evidence type="ECO:0000256" key="2">
    <source>
        <dbReference type="ARBA" id="ARBA00023125"/>
    </source>
</evidence>
<keyword evidence="2" id="KW-0238">DNA-binding</keyword>
<dbReference type="InterPro" id="IPR050090">
    <property type="entry name" value="Tyrosine_recombinase_XerCD"/>
</dbReference>
<dbReference type="SUPFAM" id="SSF56349">
    <property type="entry name" value="DNA breaking-rejoining enzymes"/>
    <property type="match status" value="1"/>
</dbReference>
<dbReference type="Pfam" id="PF00589">
    <property type="entry name" value="Phage_integrase"/>
    <property type="match status" value="1"/>
</dbReference>
<gene>
    <name evidence="4" type="ORF">I6G56_08890</name>
</gene>
<evidence type="ECO:0000313" key="4">
    <source>
        <dbReference type="EMBL" id="QPS45150.1"/>
    </source>
</evidence>
<dbReference type="Gene3D" id="1.10.443.10">
    <property type="entry name" value="Intergrase catalytic core"/>
    <property type="match status" value="1"/>
</dbReference>